<dbReference type="Pfam" id="PF00361">
    <property type="entry name" value="Proton_antipo_M"/>
    <property type="match status" value="1"/>
</dbReference>
<sequence length="422" mass="45847">MIRLDVFSSFFKVLLLLATAATILFSLRSEELDARLKGEYYALLLAITFGMFLMTSSTNLLMIFISLEMVSLTSYILAGFLTHNPRASEAAFKYITFGAVASGTMLFGLSLLFGMAGSGDLGQISVRLTELLASGEVAPLAVLIAITFVLAGVGYKIASVPFHMWSPDVYEGAPIPITAFLSVASKSAGFALFIRFFYSGFGNSELMQAVDWTFMLAIVSALTMVVGNLAALPQQNVKRLLAYSSIAHGGYLLMGAVLLTSEGIGAILFYLVVYLFMNLGAFYVVVLIANEEGSEMIESYRGLASRAPLVAWAMAIFLFSLTGIPPFAGFFGKWLLFAAVLEQGYYWLALVGLLSSVVSLYYYARIVKAMFLEDPGEETTQISFSTGTFALLSVFVIPTILIGFLNIFYTFSNISVSVIPMQ</sequence>
<reference evidence="9" key="1">
    <citation type="submission" date="2023-03" db="EMBL/GenBank/DDBJ databases">
        <authorList>
            <person name="Steffen K."/>
            <person name="Cardenas P."/>
        </authorList>
    </citation>
    <scope>NUCLEOTIDE SEQUENCE</scope>
</reference>
<dbReference type="InterPro" id="IPR001750">
    <property type="entry name" value="ND/Mrp_TM"/>
</dbReference>
<evidence type="ECO:0000256" key="5">
    <source>
        <dbReference type="ARBA" id="ARBA00023136"/>
    </source>
</evidence>
<name>A0AA35THB2_GEOBA</name>
<organism evidence="9 10">
    <name type="scientific">Geodia barretti</name>
    <name type="common">Barrett's horny sponge</name>
    <dbReference type="NCBI Taxonomy" id="519541"/>
    <lineage>
        <taxon>Eukaryota</taxon>
        <taxon>Metazoa</taxon>
        <taxon>Porifera</taxon>
        <taxon>Demospongiae</taxon>
        <taxon>Heteroscleromorpha</taxon>
        <taxon>Tetractinellida</taxon>
        <taxon>Astrophorina</taxon>
        <taxon>Geodiidae</taxon>
        <taxon>Geodia</taxon>
    </lineage>
</organism>
<dbReference type="EC" id="7.1.1.2" evidence="2"/>
<feature type="transmembrane region" description="Helical" evidence="7">
    <location>
        <begin position="61"/>
        <end position="82"/>
    </location>
</feature>
<feature type="transmembrane region" description="Helical" evidence="7">
    <location>
        <begin position="309"/>
        <end position="332"/>
    </location>
</feature>
<dbReference type="Proteomes" id="UP001174909">
    <property type="component" value="Unassembled WGS sequence"/>
</dbReference>
<evidence type="ECO:0000256" key="1">
    <source>
        <dbReference type="ARBA" id="ARBA00004141"/>
    </source>
</evidence>
<feature type="transmembrane region" description="Helical" evidence="7">
    <location>
        <begin position="6"/>
        <end position="27"/>
    </location>
</feature>
<evidence type="ECO:0000313" key="9">
    <source>
        <dbReference type="EMBL" id="CAI8048305.1"/>
    </source>
</evidence>
<feature type="transmembrane region" description="Helical" evidence="7">
    <location>
        <begin position="210"/>
        <end position="233"/>
    </location>
</feature>
<feature type="transmembrane region" description="Helical" evidence="7">
    <location>
        <begin position="179"/>
        <end position="198"/>
    </location>
</feature>
<dbReference type="InterPro" id="IPR010096">
    <property type="entry name" value="NADH-Q_OxRdtase_suN/2"/>
</dbReference>
<feature type="transmembrane region" description="Helical" evidence="7">
    <location>
        <begin position="267"/>
        <end position="289"/>
    </location>
</feature>
<keyword evidence="10" id="KW-1185">Reference proteome</keyword>
<evidence type="ECO:0000256" key="4">
    <source>
        <dbReference type="ARBA" id="ARBA00022989"/>
    </source>
</evidence>
<feature type="transmembrane region" description="Helical" evidence="7">
    <location>
        <begin position="240"/>
        <end position="261"/>
    </location>
</feature>
<dbReference type="EMBL" id="CASHTH010003719">
    <property type="protein sequence ID" value="CAI8048305.1"/>
    <property type="molecule type" value="Genomic_DNA"/>
</dbReference>
<feature type="transmembrane region" description="Helical" evidence="7">
    <location>
        <begin position="344"/>
        <end position="364"/>
    </location>
</feature>
<evidence type="ECO:0000256" key="6">
    <source>
        <dbReference type="ARBA" id="ARBA00049551"/>
    </source>
</evidence>
<accession>A0AA35THB2</accession>
<dbReference type="NCBIfam" id="TIGR01770">
    <property type="entry name" value="NDH_I_N"/>
    <property type="match status" value="1"/>
</dbReference>
<dbReference type="HAMAP" id="MF_00445">
    <property type="entry name" value="NDH1_NuoN_1"/>
    <property type="match status" value="1"/>
</dbReference>
<dbReference type="GO" id="GO:0016020">
    <property type="term" value="C:membrane"/>
    <property type="evidence" value="ECO:0007669"/>
    <property type="project" value="UniProtKB-SubCell"/>
</dbReference>
<evidence type="ECO:0000259" key="8">
    <source>
        <dbReference type="Pfam" id="PF00361"/>
    </source>
</evidence>
<dbReference type="GO" id="GO:0008137">
    <property type="term" value="F:NADH dehydrogenase (ubiquinone) activity"/>
    <property type="evidence" value="ECO:0007669"/>
    <property type="project" value="UniProtKB-EC"/>
</dbReference>
<evidence type="ECO:0000313" key="10">
    <source>
        <dbReference type="Proteomes" id="UP001174909"/>
    </source>
</evidence>
<evidence type="ECO:0000256" key="2">
    <source>
        <dbReference type="ARBA" id="ARBA00012944"/>
    </source>
</evidence>
<protein>
    <recommendedName>
        <fullName evidence="2">NADH:ubiquinone reductase (H(+)-translocating)</fullName>
        <ecNumber evidence="2">7.1.1.2</ecNumber>
    </recommendedName>
</protein>
<evidence type="ECO:0000256" key="3">
    <source>
        <dbReference type="ARBA" id="ARBA00022692"/>
    </source>
</evidence>
<feature type="transmembrane region" description="Helical" evidence="7">
    <location>
        <begin position="39"/>
        <end position="55"/>
    </location>
</feature>
<gene>
    <name evidence="9" type="ORF">GBAR_LOCUS26662</name>
</gene>
<feature type="transmembrane region" description="Helical" evidence="7">
    <location>
        <begin position="94"/>
        <end position="117"/>
    </location>
</feature>
<comment type="catalytic activity">
    <reaction evidence="6">
        <text>a ubiquinone + NADH + 5 H(+)(in) = a ubiquinol + NAD(+) + 4 H(+)(out)</text>
        <dbReference type="Rhea" id="RHEA:29091"/>
        <dbReference type="Rhea" id="RHEA-COMP:9565"/>
        <dbReference type="Rhea" id="RHEA-COMP:9566"/>
        <dbReference type="ChEBI" id="CHEBI:15378"/>
        <dbReference type="ChEBI" id="CHEBI:16389"/>
        <dbReference type="ChEBI" id="CHEBI:17976"/>
        <dbReference type="ChEBI" id="CHEBI:57540"/>
        <dbReference type="ChEBI" id="CHEBI:57945"/>
        <dbReference type="EC" id="7.1.1.2"/>
    </reaction>
</comment>
<dbReference type="PANTHER" id="PTHR22773">
    <property type="entry name" value="NADH DEHYDROGENASE"/>
    <property type="match status" value="1"/>
</dbReference>
<evidence type="ECO:0000256" key="7">
    <source>
        <dbReference type="SAM" id="Phobius"/>
    </source>
</evidence>
<feature type="transmembrane region" description="Helical" evidence="7">
    <location>
        <begin position="137"/>
        <end position="158"/>
    </location>
</feature>
<keyword evidence="5 7" id="KW-0472">Membrane</keyword>
<dbReference type="GO" id="GO:0042773">
    <property type="term" value="P:ATP synthesis coupled electron transport"/>
    <property type="evidence" value="ECO:0007669"/>
    <property type="project" value="InterPro"/>
</dbReference>
<comment type="caution">
    <text evidence="9">The sequence shown here is derived from an EMBL/GenBank/DDBJ whole genome shotgun (WGS) entry which is preliminary data.</text>
</comment>
<keyword evidence="4 7" id="KW-1133">Transmembrane helix</keyword>
<feature type="domain" description="NADH:quinone oxidoreductase/Mrp antiporter transmembrane" evidence="8">
    <location>
        <begin position="57"/>
        <end position="358"/>
    </location>
</feature>
<feature type="transmembrane region" description="Helical" evidence="7">
    <location>
        <begin position="389"/>
        <end position="411"/>
    </location>
</feature>
<comment type="subcellular location">
    <subcellularLocation>
        <location evidence="1">Membrane</location>
        <topology evidence="1">Multi-pass membrane protein</topology>
    </subcellularLocation>
</comment>
<dbReference type="AlphaFoldDB" id="A0AA35THB2"/>
<keyword evidence="3 7" id="KW-0812">Transmembrane</keyword>
<proteinExistence type="inferred from homology"/>